<name>A0A0A1U4P4_ENTIV</name>
<dbReference type="SUPFAM" id="SSF50729">
    <property type="entry name" value="PH domain-like"/>
    <property type="match status" value="2"/>
</dbReference>
<dbReference type="Gene3D" id="1.20.900.10">
    <property type="entry name" value="Dbl homology (DH) domain"/>
    <property type="match status" value="2"/>
</dbReference>
<dbReference type="PANTHER" id="PTHR12673:SF263">
    <property type="entry name" value="PLECKSTRIN DOMAIN-CONTAINING PROTEIN"/>
    <property type="match status" value="1"/>
</dbReference>
<dbReference type="Proteomes" id="UP000014680">
    <property type="component" value="Unassembled WGS sequence"/>
</dbReference>
<accession>A0A0A1U4P4</accession>
<dbReference type="InterPro" id="IPR000219">
    <property type="entry name" value="DH_dom"/>
</dbReference>
<gene>
    <name evidence="3" type="ORF">EIN_485660</name>
</gene>
<keyword evidence="4" id="KW-1185">Reference proteome</keyword>
<dbReference type="Pfam" id="PF00621">
    <property type="entry name" value="RhoGEF"/>
    <property type="match status" value="2"/>
</dbReference>
<dbReference type="InterPro" id="IPR035899">
    <property type="entry name" value="DBL_dom_sf"/>
</dbReference>
<feature type="domain" description="DH" evidence="2">
    <location>
        <begin position="112"/>
        <end position="304"/>
    </location>
</feature>
<dbReference type="GO" id="GO:0005737">
    <property type="term" value="C:cytoplasm"/>
    <property type="evidence" value="ECO:0007669"/>
    <property type="project" value="TreeGrafter"/>
</dbReference>
<feature type="region of interest" description="Disordered" evidence="1">
    <location>
        <begin position="1"/>
        <end position="43"/>
    </location>
</feature>
<dbReference type="Gene3D" id="2.30.29.30">
    <property type="entry name" value="Pleckstrin-homology domain (PH domain)/Phosphotyrosine-binding domain (PTB)"/>
    <property type="match status" value="2"/>
</dbReference>
<dbReference type="GO" id="GO:0005085">
    <property type="term" value="F:guanyl-nucleotide exchange factor activity"/>
    <property type="evidence" value="ECO:0007669"/>
    <property type="project" value="InterPro"/>
</dbReference>
<dbReference type="KEGG" id="eiv:EIN_485660"/>
<dbReference type="OMA" id="KSHFKMV"/>
<dbReference type="AlphaFoldDB" id="A0A0A1U4P4"/>
<dbReference type="GeneID" id="14888274"/>
<dbReference type="PROSITE" id="PS50010">
    <property type="entry name" value="DH_2"/>
    <property type="match status" value="2"/>
</dbReference>
<dbReference type="SUPFAM" id="SSF48065">
    <property type="entry name" value="DBL homology domain (DH-domain)"/>
    <property type="match status" value="2"/>
</dbReference>
<dbReference type="InterPro" id="IPR011993">
    <property type="entry name" value="PH-like_dom_sf"/>
</dbReference>
<feature type="compositionally biased region" description="Basic and acidic residues" evidence="1">
    <location>
        <begin position="14"/>
        <end position="43"/>
    </location>
</feature>
<organism evidence="3 4">
    <name type="scientific">Entamoeba invadens IP1</name>
    <dbReference type="NCBI Taxonomy" id="370355"/>
    <lineage>
        <taxon>Eukaryota</taxon>
        <taxon>Amoebozoa</taxon>
        <taxon>Evosea</taxon>
        <taxon>Archamoebae</taxon>
        <taxon>Mastigamoebida</taxon>
        <taxon>Entamoebidae</taxon>
        <taxon>Entamoeba</taxon>
    </lineage>
</organism>
<evidence type="ECO:0000256" key="1">
    <source>
        <dbReference type="SAM" id="MobiDB-lite"/>
    </source>
</evidence>
<evidence type="ECO:0000313" key="3">
    <source>
        <dbReference type="EMBL" id="ELP89174.1"/>
    </source>
</evidence>
<dbReference type="RefSeq" id="XP_004255945.1">
    <property type="nucleotide sequence ID" value="XM_004255897.1"/>
</dbReference>
<dbReference type="VEuPathDB" id="AmoebaDB:EIN_485660"/>
<evidence type="ECO:0000313" key="4">
    <source>
        <dbReference type="Proteomes" id="UP000014680"/>
    </source>
</evidence>
<dbReference type="OrthoDB" id="660555at2759"/>
<protein>
    <submittedName>
        <fullName evidence="3">Rho/RAC guanine nucleotide exchange factor, putative</fullName>
    </submittedName>
</protein>
<dbReference type="EMBL" id="KB206670">
    <property type="protein sequence ID" value="ELP89174.1"/>
    <property type="molecule type" value="Genomic_DNA"/>
</dbReference>
<dbReference type="SMART" id="SM00325">
    <property type="entry name" value="RhoGEF"/>
    <property type="match status" value="2"/>
</dbReference>
<dbReference type="PANTHER" id="PTHR12673">
    <property type="entry name" value="FACIOGENITAL DYSPLASIA PROTEIN"/>
    <property type="match status" value="1"/>
</dbReference>
<reference evidence="3 4" key="1">
    <citation type="submission" date="2012-10" db="EMBL/GenBank/DDBJ databases">
        <authorList>
            <person name="Zafar N."/>
            <person name="Inman J."/>
            <person name="Hall N."/>
            <person name="Lorenzi H."/>
            <person name="Caler E."/>
        </authorList>
    </citation>
    <scope>NUCLEOTIDE SEQUENCE [LARGE SCALE GENOMIC DNA]</scope>
    <source>
        <strain evidence="3 4">IP1</strain>
    </source>
</reference>
<dbReference type="InterPro" id="IPR051092">
    <property type="entry name" value="FYVE_RhoGEF_PH"/>
</dbReference>
<sequence length="917" mass="105117">MSSIFNPHKRRASVAKEKEKDKDKKRERKGSQSEDERKENEKKEMEFLSKNYTSDFVKYKLDNQPGELITCSECIKLVMKNVSTASERAGDTLEKFLDSVRNRTMTEENKSHFKMVVAEMLSTEKIHLTGLDILNTVFLEPMKKVGSDEAKSVASNVQGSINIVVQLHTKFRSIMEESFKDLSPEGLPLFNTQFSKQLSLLKMGSSYMTKYTQYLEQTTNILKKEKDVVKAQNKAKEDYIAAHSDVNNIQAISFYLILPIQRIPRYELLIRDMLKDAGKDYSGLESLIKAYNDAKESAKASNTLKTQLEEQDKLKFLKGIIKGSLKFGESTTRKFMCCGPMYWIPNLQEPPKELFYYFLFNDILIQTKPKKFHGESVKKQDGDMASWLYSREVDMEMKDLENCQFEVTDEWDVSAGWWIVSIKGSSAVPYPINLLMNNLGLNWKFAVNTEEEKNCWESIIYDQVLARKKTLENLSTRKKHSTTVSTVTPTIRQKFVTIDSEFIKYKVPNNMELVTCGDTIKNVIKSVIATCNSSSDNVVKMKEYVHNRTMTDENKSHFKMVYNEMLSSEKVHYLGFDILDKVYLEPMKNAGSSEAKSVATSIESAIKMLGSVSKNFQALMEEGLKDLTKSGLPQFNAKFTGQLGLLKMGSSYITKYTQYLEQTTNILKKEKDVVKAQDKAKEDYMAAHSDVKNIQAISFYLILPIQRIPRYELLIRDMLKDIGKDYAAMDNLIKAFEVARDSAKASNTLKTQLEEQDKLKAVLSMIDIQLDVLPSRRFLCCGPLYLVVNLVSRPTAQNFFFLFTDRLIGCNVKKMKGKDVKDEKSKEEAMEALCKLNSLDEIIAEQYVFEKVTDTIITEGSGIYAIEDTEKVKNIIHCKLNQIPYKFSCETKEEAEVWNSLLFDQIQRLNHNAKQKQ</sequence>
<proteinExistence type="predicted"/>
<feature type="domain" description="DH" evidence="2">
    <location>
        <begin position="557"/>
        <end position="749"/>
    </location>
</feature>
<evidence type="ECO:0000259" key="2">
    <source>
        <dbReference type="PROSITE" id="PS50010"/>
    </source>
</evidence>